<proteinExistence type="predicted"/>
<sequence length="29" mass="3650">MFYQYKKYIFAKVYINLRSDNNYEPKSLL</sequence>
<accession>A0A8S5MTC4</accession>
<reference evidence="1" key="1">
    <citation type="journal article" date="2021" name="Proc. Natl. Acad. Sci. U.S.A.">
        <title>A Catalog of Tens of Thousands of Viruses from Human Metagenomes Reveals Hidden Associations with Chronic Diseases.</title>
        <authorList>
            <person name="Tisza M.J."/>
            <person name="Buck C.B."/>
        </authorList>
    </citation>
    <scope>NUCLEOTIDE SEQUENCE</scope>
    <source>
        <strain evidence="1">CtDcW16</strain>
    </source>
</reference>
<evidence type="ECO:0000313" key="1">
    <source>
        <dbReference type="EMBL" id="DAD85492.1"/>
    </source>
</evidence>
<dbReference type="EMBL" id="BK014983">
    <property type="protein sequence ID" value="DAD85492.1"/>
    <property type="molecule type" value="Genomic_DNA"/>
</dbReference>
<organism evidence="1">
    <name type="scientific">Siphoviridae sp. ctDcW16</name>
    <dbReference type="NCBI Taxonomy" id="2826199"/>
    <lineage>
        <taxon>Viruses</taxon>
        <taxon>Duplodnaviria</taxon>
        <taxon>Heunggongvirae</taxon>
        <taxon>Uroviricota</taxon>
        <taxon>Caudoviricetes</taxon>
    </lineage>
</organism>
<name>A0A8S5MTC4_9CAUD</name>
<protein>
    <submittedName>
        <fullName evidence="1">Uncharacterized protein</fullName>
    </submittedName>
</protein>